<name>A0ABZ0TXJ0_9FIRM</name>
<protein>
    <recommendedName>
        <fullName evidence="4">Type II secretion system protein GspF domain-containing protein</fullName>
    </recommendedName>
</protein>
<accession>A0ABZ0TXJ0</accession>
<feature type="transmembrane region" description="Helical" evidence="1">
    <location>
        <begin position="217"/>
        <end position="238"/>
    </location>
</feature>
<feature type="transmembrane region" description="Helical" evidence="1">
    <location>
        <begin position="52"/>
        <end position="71"/>
    </location>
</feature>
<keyword evidence="1" id="KW-0812">Transmembrane</keyword>
<dbReference type="RefSeq" id="WP_045175464.1">
    <property type="nucleotide sequence ID" value="NZ_CP139957.1"/>
</dbReference>
<keyword evidence="1" id="KW-1133">Transmembrane helix</keyword>
<dbReference type="EMBL" id="CP139957">
    <property type="protein sequence ID" value="WPX08166.1"/>
    <property type="molecule type" value="Genomic_DNA"/>
</dbReference>
<keyword evidence="1" id="KW-0472">Membrane</keyword>
<organism evidence="2 3">
    <name type="scientific">Anaerocellum danielii</name>
    <dbReference type="NCBI Taxonomy" id="1387557"/>
    <lineage>
        <taxon>Bacteria</taxon>
        <taxon>Bacillati</taxon>
        <taxon>Bacillota</taxon>
        <taxon>Bacillota incertae sedis</taxon>
        <taxon>Caldicellulosiruptorales</taxon>
        <taxon>Caldicellulosiruptoraceae</taxon>
        <taxon>Anaerocellum</taxon>
    </lineage>
</organism>
<feature type="transmembrane region" description="Helical" evidence="1">
    <location>
        <begin position="6"/>
        <end position="32"/>
    </location>
</feature>
<sequence>MHIDIVAGILSVIQVLGIAVAVTAGISAVTVYRINNRIQPVTARIDKIQSKIQAILTLLMGIAGFFASAWWTGSYPLAIIGAVGFGALGYAMPTLIVKSMNKKVEKYLTTIATLFEIGIKSNVPLEKVFHTCAATIKHKKLSEALKRAGAVYIKTRDIDQALSEVETIITTPELKLFKTALKEVEKVGTSALVSLETFTNMQNLRANDYLSRRKESVTTYSTVAVAIILFAAMMVYFAPIYRLIMQSMIQFFQ</sequence>
<evidence type="ECO:0000256" key="1">
    <source>
        <dbReference type="SAM" id="Phobius"/>
    </source>
</evidence>
<evidence type="ECO:0000313" key="2">
    <source>
        <dbReference type="EMBL" id="WPX08166.1"/>
    </source>
</evidence>
<evidence type="ECO:0008006" key="4">
    <source>
        <dbReference type="Google" id="ProtNLM"/>
    </source>
</evidence>
<feature type="transmembrane region" description="Helical" evidence="1">
    <location>
        <begin position="77"/>
        <end position="97"/>
    </location>
</feature>
<reference evidence="2 3" key="1">
    <citation type="submission" date="2023-12" db="EMBL/GenBank/DDBJ databases">
        <authorList>
            <person name="Manesh M.J.H."/>
            <person name="Bing R.G."/>
            <person name="Willard D.J."/>
            <person name="Kelly R.M."/>
        </authorList>
    </citation>
    <scope>NUCLEOTIDE SEQUENCE [LARGE SCALE GENOMIC DNA]</scope>
    <source>
        <strain evidence="2 3">DSM 8977</strain>
    </source>
</reference>
<gene>
    <name evidence="2" type="ORF">SOJ16_002032</name>
</gene>
<evidence type="ECO:0000313" key="3">
    <source>
        <dbReference type="Proteomes" id="UP001322744"/>
    </source>
</evidence>
<dbReference type="Proteomes" id="UP001322744">
    <property type="component" value="Chromosome"/>
</dbReference>
<proteinExistence type="predicted"/>
<keyword evidence="3" id="KW-1185">Reference proteome</keyword>